<feature type="transmembrane region" description="Helical" evidence="2">
    <location>
        <begin position="57"/>
        <end position="78"/>
    </location>
</feature>
<dbReference type="AlphaFoldDB" id="A0A8H6MLU0"/>
<keyword evidence="2" id="KW-1133">Transmembrane helix</keyword>
<dbReference type="OrthoDB" id="5242705at2759"/>
<evidence type="ECO:0000256" key="2">
    <source>
        <dbReference type="SAM" id="Phobius"/>
    </source>
</evidence>
<dbReference type="PANTHER" id="PTHR35394">
    <property type="entry name" value="DUF3176 DOMAIN-CONTAINING PROTEIN"/>
    <property type="match status" value="1"/>
</dbReference>
<dbReference type="Pfam" id="PF11374">
    <property type="entry name" value="DUF3176"/>
    <property type="match status" value="1"/>
</dbReference>
<dbReference type="PANTHER" id="PTHR35394:SF5">
    <property type="entry name" value="DUF3176 DOMAIN-CONTAINING PROTEIN"/>
    <property type="match status" value="1"/>
</dbReference>
<accession>A0A8H6MLU0</accession>
<keyword evidence="2" id="KW-0472">Membrane</keyword>
<protein>
    <submittedName>
        <fullName evidence="3">Uncharacterized protein</fullName>
    </submittedName>
</protein>
<keyword evidence="2" id="KW-0812">Transmembrane</keyword>
<sequence length="575" mass="64312">MFGSPSEAKTVITALTRAYTPSSTATVTDISCSDEYEDRRIRKCPNGRRYQDWKFEFLALLIALFSFGSMVTILGTYHKQPQPGFAYKTISINTIISIFSTILRTTLLFISAEAIGQSKWWWMKTPRPLRHIEVGSHINPKINSAAINGFMFGKDYASPTSSKMFQCQSGNCTFASRAGITHTSWTDTTDSITTFTTAGSSYPNHPRSRLDSTRDRRLRQKQDNLSKPVGNIFNGEIGVIAANCSLSPCLRHYHGAVVNGVLDEREVSQEPLPIATMVGGPHNDTYGWFIKMMEPCIFQGNWYDSTNITLARRDETWLTFRIRDEFFEMPYECTRVLSPWTIDGTRMFLNYTLLGPCWLPEDETDVSNILGGEAGEYTDLLDYARCKTWWVTSLYKGGNVTFGDISSAFDGMAKAMTNWLRAEWGLNTWNSTLGSFGLGDPAFVNGSVSHNAICISAVWLWLAYPGLLLLLTMALLVSTCIRSYATDETQPVWKSSILPLLFYGISKEHSTIRASDRQPELGLVQLSELERLADGTVARFDGKESGPRFVVTRTGLEGSQANGDRPAAIHKLQLR</sequence>
<feature type="transmembrane region" description="Helical" evidence="2">
    <location>
        <begin position="90"/>
        <end position="110"/>
    </location>
</feature>
<feature type="transmembrane region" description="Helical" evidence="2">
    <location>
        <begin position="458"/>
        <end position="477"/>
    </location>
</feature>
<feature type="region of interest" description="Disordered" evidence="1">
    <location>
        <begin position="197"/>
        <end position="223"/>
    </location>
</feature>
<name>A0A8H6MLU0_9PEZI</name>
<feature type="compositionally biased region" description="Basic and acidic residues" evidence="1">
    <location>
        <begin position="208"/>
        <end position="223"/>
    </location>
</feature>
<reference evidence="3" key="1">
    <citation type="journal article" date="2020" name="Phytopathology">
        <title>Genome Sequence Resources of Colletotrichum truncatum, C. plurivorum, C. musicola, and C. sojae: Four Species Pathogenic to Soybean (Glycine max).</title>
        <authorList>
            <person name="Rogerio F."/>
            <person name="Boufleur T.R."/>
            <person name="Ciampi-Guillardi M."/>
            <person name="Sukno S.A."/>
            <person name="Thon M.R."/>
            <person name="Massola Junior N.S."/>
            <person name="Baroncelli R."/>
        </authorList>
    </citation>
    <scope>NUCLEOTIDE SEQUENCE</scope>
    <source>
        <strain evidence="3">LFN0074</strain>
    </source>
</reference>
<evidence type="ECO:0000313" key="3">
    <source>
        <dbReference type="EMBL" id="KAF6796998.1"/>
    </source>
</evidence>
<comment type="caution">
    <text evidence="3">The sequence shown here is derived from an EMBL/GenBank/DDBJ whole genome shotgun (WGS) entry which is preliminary data.</text>
</comment>
<dbReference type="Proteomes" id="UP000639643">
    <property type="component" value="Unassembled WGS sequence"/>
</dbReference>
<proteinExistence type="predicted"/>
<dbReference type="InterPro" id="IPR021514">
    <property type="entry name" value="DUF3176"/>
</dbReference>
<evidence type="ECO:0000313" key="4">
    <source>
        <dbReference type="Proteomes" id="UP000639643"/>
    </source>
</evidence>
<keyword evidence="4" id="KW-1185">Reference proteome</keyword>
<dbReference type="EMBL" id="WIGM01001454">
    <property type="protein sequence ID" value="KAF6796998.1"/>
    <property type="molecule type" value="Genomic_DNA"/>
</dbReference>
<organism evidence="3 4">
    <name type="scientific">Colletotrichum musicola</name>
    <dbReference type="NCBI Taxonomy" id="2175873"/>
    <lineage>
        <taxon>Eukaryota</taxon>
        <taxon>Fungi</taxon>
        <taxon>Dikarya</taxon>
        <taxon>Ascomycota</taxon>
        <taxon>Pezizomycotina</taxon>
        <taxon>Sordariomycetes</taxon>
        <taxon>Hypocreomycetidae</taxon>
        <taxon>Glomerellales</taxon>
        <taxon>Glomerellaceae</taxon>
        <taxon>Colletotrichum</taxon>
        <taxon>Colletotrichum orchidearum species complex</taxon>
    </lineage>
</organism>
<gene>
    <name evidence="3" type="ORF">CMUS01_15818</name>
</gene>
<evidence type="ECO:0000256" key="1">
    <source>
        <dbReference type="SAM" id="MobiDB-lite"/>
    </source>
</evidence>